<evidence type="ECO:0000313" key="2">
    <source>
        <dbReference type="Proteomes" id="UP000789920"/>
    </source>
</evidence>
<dbReference type="Proteomes" id="UP000789920">
    <property type="component" value="Unassembled WGS sequence"/>
</dbReference>
<dbReference type="EMBL" id="CAJVQC010071645">
    <property type="protein sequence ID" value="CAG8810777.1"/>
    <property type="molecule type" value="Genomic_DNA"/>
</dbReference>
<protein>
    <submittedName>
        <fullName evidence="1">29053_t:CDS:1</fullName>
    </submittedName>
</protein>
<sequence>LGPPDVFRQNASMFEIAKSIADHPNLLSMAYMIYKNKESFIKESSQEVRLRIWLEELKCLFLRTRNPSQLAIDHLVDTVLPSCKLADDEFQQLLEKFKMTFNEFCHTFNKDLRNLAHDYIKNFSNDNEYLDESTLNRFIDYGVSKKILQKYLANTRELELSEMIQNTLRRFVQAAFKLHVTHIYKENQHEFSSYKVVLEDVKNMNNITLSLDIPTHGKSDILRLYPA</sequence>
<proteinExistence type="predicted"/>
<evidence type="ECO:0000313" key="1">
    <source>
        <dbReference type="EMBL" id="CAG8810777.1"/>
    </source>
</evidence>
<organism evidence="1 2">
    <name type="scientific">Racocetra persica</name>
    <dbReference type="NCBI Taxonomy" id="160502"/>
    <lineage>
        <taxon>Eukaryota</taxon>
        <taxon>Fungi</taxon>
        <taxon>Fungi incertae sedis</taxon>
        <taxon>Mucoromycota</taxon>
        <taxon>Glomeromycotina</taxon>
        <taxon>Glomeromycetes</taxon>
        <taxon>Diversisporales</taxon>
        <taxon>Gigasporaceae</taxon>
        <taxon>Racocetra</taxon>
    </lineage>
</organism>
<comment type="caution">
    <text evidence="1">The sequence shown here is derived from an EMBL/GenBank/DDBJ whole genome shotgun (WGS) entry which is preliminary data.</text>
</comment>
<reference evidence="1" key="1">
    <citation type="submission" date="2021-06" db="EMBL/GenBank/DDBJ databases">
        <authorList>
            <person name="Kallberg Y."/>
            <person name="Tangrot J."/>
            <person name="Rosling A."/>
        </authorList>
    </citation>
    <scope>NUCLEOTIDE SEQUENCE</scope>
    <source>
        <strain evidence="1">MA461A</strain>
    </source>
</reference>
<name>A0ACA9RUY7_9GLOM</name>
<gene>
    <name evidence="1" type="ORF">RPERSI_LOCUS23155</name>
</gene>
<keyword evidence="2" id="KW-1185">Reference proteome</keyword>
<accession>A0ACA9RUY7</accession>
<feature type="non-terminal residue" evidence="1">
    <location>
        <position position="1"/>
    </location>
</feature>